<dbReference type="PROSITE" id="PS00028">
    <property type="entry name" value="ZINC_FINGER_C2H2_1"/>
    <property type="match status" value="2"/>
</dbReference>
<dbReference type="InterPro" id="IPR013087">
    <property type="entry name" value="Znf_C2H2_type"/>
</dbReference>
<evidence type="ECO:0000256" key="1">
    <source>
        <dbReference type="ARBA" id="ARBA00003767"/>
    </source>
</evidence>
<keyword evidence="4" id="KW-0479">Metal-binding</keyword>
<proteinExistence type="inferred from homology"/>
<dbReference type="PANTHER" id="PTHR16515">
    <property type="entry name" value="PR DOMAIN ZINC FINGER PROTEIN"/>
    <property type="match status" value="1"/>
</dbReference>
<name>A0A7H9HS70_9SACH</name>
<keyword evidence="7" id="KW-0862">Zinc</keyword>
<keyword evidence="6 12" id="KW-0863">Zinc-finger</keyword>
<dbReference type="PROSITE" id="PS50157">
    <property type="entry name" value="ZINC_FINGER_C2H2_2"/>
    <property type="match status" value="2"/>
</dbReference>
<gene>
    <name evidence="15" type="ORF">HG537_0D01500</name>
</gene>
<evidence type="ECO:0000256" key="13">
    <source>
        <dbReference type="SAM" id="MobiDB-lite"/>
    </source>
</evidence>
<keyword evidence="9" id="KW-0238">DNA-binding</keyword>
<comment type="function">
    <text evidence="1">May be involved in transcriptional regulation.</text>
</comment>
<keyword evidence="8" id="KW-0805">Transcription regulation</keyword>
<dbReference type="Proteomes" id="UP000510647">
    <property type="component" value="Chromosome 4"/>
</dbReference>
<evidence type="ECO:0000256" key="11">
    <source>
        <dbReference type="ARBA" id="ARBA00023242"/>
    </source>
</evidence>
<keyword evidence="11" id="KW-0539">Nucleus</keyword>
<evidence type="ECO:0000256" key="8">
    <source>
        <dbReference type="ARBA" id="ARBA00023015"/>
    </source>
</evidence>
<protein>
    <recommendedName>
        <fullName evidence="14">C2H2-type domain-containing protein</fullName>
    </recommendedName>
</protein>
<dbReference type="PANTHER" id="PTHR16515:SF49">
    <property type="entry name" value="GASTRULA ZINC FINGER PROTEIN XLCGF49.1-LIKE-RELATED"/>
    <property type="match status" value="1"/>
</dbReference>
<dbReference type="SMART" id="SM00355">
    <property type="entry name" value="ZnF_C2H2"/>
    <property type="match status" value="2"/>
</dbReference>
<dbReference type="FunFam" id="3.30.160.60:FF:000226">
    <property type="entry name" value="Zinc finger protein 236 variant"/>
    <property type="match status" value="1"/>
</dbReference>
<dbReference type="FunFam" id="3.30.160.60:FF:000110">
    <property type="entry name" value="Zinc finger protein-like"/>
    <property type="match status" value="1"/>
</dbReference>
<comment type="similarity">
    <text evidence="3">Belongs to the krueppel C2H2-type zinc-finger protein family.</text>
</comment>
<organism evidence="15 16">
    <name type="scientific">Torulaspora globosa</name>
    <dbReference type="NCBI Taxonomy" id="48254"/>
    <lineage>
        <taxon>Eukaryota</taxon>
        <taxon>Fungi</taxon>
        <taxon>Dikarya</taxon>
        <taxon>Ascomycota</taxon>
        <taxon>Saccharomycotina</taxon>
        <taxon>Saccharomycetes</taxon>
        <taxon>Saccharomycetales</taxon>
        <taxon>Saccharomycetaceae</taxon>
        <taxon>Torulaspora</taxon>
    </lineage>
</organism>
<evidence type="ECO:0000256" key="5">
    <source>
        <dbReference type="ARBA" id="ARBA00022737"/>
    </source>
</evidence>
<sequence>MNGFETILSRRPIELQQGFQCTNEMVANGNSLSLDIHGTCENTSGSLSTTLNTTDTTSTPATNANSFESPELDAELGKRANGSILQPVSSGSFGTTDVGGVKSYEYYKGGQINGLKSSHCHTLSTPTAMSDFIAMLDAQSAIQQQWKNSGLDEQVMDENMVLNANFESNSDLSSNEFAVKTAGDSGSLSPLQKSCSAPFVDPNVLKKNVFMDETFQQAGASLDEYVELAQLQSDADTGLFCPDRRHSEVITQAAPVTGAARGSISHAVDFWNLGDRGSAETAQPAFSGDNDVTQALNDYNLSFARSPRRASCSANPMGHRHGFKKQPRGSMSVLDGTMNNDFLSKLCQNGSTPSNLKVVTWENSVFSDEDEEYGTRGLDVGLPSLEPILSPQSPKSEAITKPKNQQFIKPSMMLSENASTAAKMATTGTEKIDLMSNLDNWNYELTVDPTMKITRSPPPHYQTIKPSAMATINSTMSAPAGSRRRRSTPNIMTIRNGSSGASIGGNARGKSRSITPMSGTDDEAKPFKCKECSKAFRRSEHLKRHIRSVHSSERPFACMFCEKKFSRSDNLSQHLKTHKKHGDF</sequence>
<evidence type="ECO:0000256" key="12">
    <source>
        <dbReference type="PROSITE-ProRule" id="PRU00042"/>
    </source>
</evidence>
<evidence type="ECO:0000313" key="15">
    <source>
        <dbReference type="EMBL" id="QLQ80149.1"/>
    </source>
</evidence>
<dbReference type="AlphaFoldDB" id="A0A7H9HS70"/>
<keyword evidence="5" id="KW-0677">Repeat</keyword>
<feature type="region of interest" description="Disordered" evidence="13">
    <location>
        <begin position="45"/>
        <end position="67"/>
    </location>
</feature>
<dbReference type="OrthoDB" id="654211at2759"/>
<dbReference type="EMBL" id="CP059270">
    <property type="protein sequence ID" value="QLQ80149.1"/>
    <property type="molecule type" value="Genomic_DNA"/>
</dbReference>
<feature type="compositionally biased region" description="Low complexity" evidence="13">
    <location>
        <begin position="45"/>
        <end position="66"/>
    </location>
</feature>
<dbReference type="GO" id="GO:0003677">
    <property type="term" value="F:DNA binding"/>
    <property type="evidence" value="ECO:0007669"/>
    <property type="project" value="UniProtKB-KW"/>
</dbReference>
<reference evidence="15 16" key="1">
    <citation type="submission" date="2020-06" db="EMBL/GenBank/DDBJ databases">
        <title>The yeast mating-type switching endonuclease HO is a domesticated member of an unorthodox homing genetic element family.</title>
        <authorList>
            <person name="Coughlan A.Y."/>
            <person name="Lombardi L."/>
            <person name="Braun-Galleani S."/>
            <person name="Martos A.R."/>
            <person name="Galeote V."/>
            <person name="Bigey F."/>
            <person name="Dequin S."/>
            <person name="Byrne K.P."/>
            <person name="Wolfe K.H."/>
        </authorList>
    </citation>
    <scope>NUCLEOTIDE SEQUENCE [LARGE SCALE GENOMIC DNA]</scope>
    <source>
        <strain evidence="15 16">CBS2947</strain>
    </source>
</reference>
<evidence type="ECO:0000259" key="14">
    <source>
        <dbReference type="PROSITE" id="PS50157"/>
    </source>
</evidence>
<keyword evidence="16" id="KW-1185">Reference proteome</keyword>
<dbReference type="Pfam" id="PF00096">
    <property type="entry name" value="zf-C2H2"/>
    <property type="match status" value="2"/>
</dbReference>
<keyword evidence="10" id="KW-0804">Transcription</keyword>
<feature type="region of interest" description="Disordered" evidence="13">
    <location>
        <begin position="475"/>
        <end position="524"/>
    </location>
</feature>
<dbReference type="GO" id="GO:0005634">
    <property type="term" value="C:nucleus"/>
    <property type="evidence" value="ECO:0007669"/>
    <property type="project" value="UniProtKB-SubCell"/>
</dbReference>
<dbReference type="SUPFAM" id="SSF57667">
    <property type="entry name" value="beta-beta-alpha zinc fingers"/>
    <property type="match status" value="1"/>
</dbReference>
<evidence type="ECO:0000256" key="10">
    <source>
        <dbReference type="ARBA" id="ARBA00023163"/>
    </source>
</evidence>
<dbReference type="GO" id="GO:0008270">
    <property type="term" value="F:zinc ion binding"/>
    <property type="evidence" value="ECO:0007669"/>
    <property type="project" value="UniProtKB-KW"/>
</dbReference>
<evidence type="ECO:0000313" key="16">
    <source>
        <dbReference type="Proteomes" id="UP000510647"/>
    </source>
</evidence>
<feature type="compositionally biased region" description="Basic residues" evidence="13">
    <location>
        <begin position="318"/>
        <end position="327"/>
    </location>
</feature>
<evidence type="ECO:0000256" key="7">
    <source>
        <dbReference type="ARBA" id="ARBA00022833"/>
    </source>
</evidence>
<accession>A0A7H9HS70</accession>
<feature type="domain" description="C2H2-type" evidence="14">
    <location>
        <begin position="527"/>
        <end position="555"/>
    </location>
</feature>
<dbReference type="GO" id="GO:0010468">
    <property type="term" value="P:regulation of gene expression"/>
    <property type="evidence" value="ECO:0007669"/>
    <property type="project" value="TreeGrafter"/>
</dbReference>
<dbReference type="Gene3D" id="3.30.160.60">
    <property type="entry name" value="Classic Zinc Finger"/>
    <property type="match status" value="2"/>
</dbReference>
<evidence type="ECO:0000256" key="2">
    <source>
        <dbReference type="ARBA" id="ARBA00004123"/>
    </source>
</evidence>
<evidence type="ECO:0000256" key="9">
    <source>
        <dbReference type="ARBA" id="ARBA00023125"/>
    </source>
</evidence>
<feature type="region of interest" description="Disordered" evidence="13">
    <location>
        <begin position="310"/>
        <end position="330"/>
    </location>
</feature>
<evidence type="ECO:0000256" key="6">
    <source>
        <dbReference type="ARBA" id="ARBA00022771"/>
    </source>
</evidence>
<dbReference type="InterPro" id="IPR036236">
    <property type="entry name" value="Znf_C2H2_sf"/>
</dbReference>
<evidence type="ECO:0000256" key="4">
    <source>
        <dbReference type="ARBA" id="ARBA00022723"/>
    </source>
</evidence>
<feature type="domain" description="C2H2-type" evidence="14">
    <location>
        <begin position="556"/>
        <end position="583"/>
    </location>
</feature>
<comment type="subcellular location">
    <subcellularLocation>
        <location evidence="2">Nucleus</location>
    </subcellularLocation>
</comment>
<dbReference type="InterPro" id="IPR050331">
    <property type="entry name" value="Zinc_finger"/>
</dbReference>
<evidence type="ECO:0000256" key="3">
    <source>
        <dbReference type="ARBA" id="ARBA00006991"/>
    </source>
</evidence>